<accession>A0A843TP60</accession>
<dbReference type="OrthoDB" id="2126698at2759"/>
<organism evidence="1 2">
    <name type="scientific">Colocasia esculenta</name>
    <name type="common">Wild taro</name>
    <name type="synonym">Arum esculentum</name>
    <dbReference type="NCBI Taxonomy" id="4460"/>
    <lineage>
        <taxon>Eukaryota</taxon>
        <taxon>Viridiplantae</taxon>
        <taxon>Streptophyta</taxon>
        <taxon>Embryophyta</taxon>
        <taxon>Tracheophyta</taxon>
        <taxon>Spermatophyta</taxon>
        <taxon>Magnoliopsida</taxon>
        <taxon>Liliopsida</taxon>
        <taxon>Araceae</taxon>
        <taxon>Aroideae</taxon>
        <taxon>Colocasieae</taxon>
        <taxon>Colocasia</taxon>
    </lineage>
</organism>
<dbReference type="Proteomes" id="UP000652761">
    <property type="component" value="Unassembled WGS sequence"/>
</dbReference>
<keyword evidence="2" id="KW-1185">Reference proteome</keyword>
<evidence type="ECO:0000313" key="1">
    <source>
        <dbReference type="EMBL" id="MQL72791.1"/>
    </source>
</evidence>
<sequence length="94" mass="10259">MVEGFPWRTPEPLLVSSRVDGGERKKASAWGAMFTGEKGDIESILGREFAAESRKLSYLVRPAIFTSIFQYSFGAVTQMVVAQVGTLELATVSV</sequence>
<name>A0A843TP60_COLES</name>
<gene>
    <name evidence="1" type="ORF">Taro_005094</name>
</gene>
<dbReference type="AlphaFoldDB" id="A0A843TP60"/>
<proteinExistence type="predicted"/>
<evidence type="ECO:0000313" key="2">
    <source>
        <dbReference type="Proteomes" id="UP000652761"/>
    </source>
</evidence>
<comment type="caution">
    <text evidence="1">The sequence shown here is derived from an EMBL/GenBank/DDBJ whole genome shotgun (WGS) entry which is preliminary data.</text>
</comment>
<protein>
    <submittedName>
        <fullName evidence="1">Uncharacterized protein</fullName>
    </submittedName>
</protein>
<reference evidence="1" key="1">
    <citation type="submission" date="2017-07" db="EMBL/GenBank/DDBJ databases">
        <title>Taro Niue Genome Assembly and Annotation.</title>
        <authorList>
            <person name="Atibalentja N."/>
            <person name="Keating K."/>
            <person name="Fields C.J."/>
        </authorList>
    </citation>
    <scope>NUCLEOTIDE SEQUENCE</scope>
    <source>
        <strain evidence="1">Niue_2</strain>
        <tissue evidence="1">Leaf</tissue>
    </source>
</reference>
<dbReference type="EMBL" id="NMUH01000142">
    <property type="protein sequence ID" value="MQL72791.1"/>
    <property type="molecule type" value="Genomic_DNA"/>
</dbReference>